<dbReference type="EMBL" id="PEZX01000046">
    <property type="protein sequence ID" value="PIS06603.1"/>
    <property type="molecule type" value="Genomic_DNA"/>
</dbReference>
<feature type="compositionally biased region" description="Basic and acidic residues" evidence="1">
    <location>
        <begin position="423"/>
        <end position="437"/>
    </location>
</feature>
<name>A0A2M6R7T9_9BACT</name>
<feature type="domain" description="J" evidence="2">
    <location>
        <begin position="340"/>
        <end position="402"/>
    </location>
</feature>
<feature type="region of interest" description="Disordered" evidence="1">
    <location>
        <begin position="278"/>
        <end position="316"/>
    </location>
</feature>
<proteinExistence type="predicted"/>
<protein>
    <recommendedName>
        <fullName evidence="2">J domain-containing protein</fullName>
    </recommendedName>
</protein>
<organism evidence="3 4">
    <name type="scientific">Candidatus Berkelbacteria bacterium CG10_big_fil_rev_8_21_14_0_10_43_14</name>
    <dbReference type="NCBI Taxonomy" id="1974515"/>
    <lineage>
        <taxon>Bacteria</taxon>
        <taxon>Candidatus Berkelbacteria</taxon>
    </lineage>
</organism>
<feature type="region of interest" description="Disordered" evidence="1">
    <location>
        <begin position="393"/>
        <end position="437"/>
    </location>
</feature>
<accession>A0A2M6R7T9</accession>
<dbReference type="Gene3D" id="1.10.287.110">
    <property type="entry name" value="DnaJ domain"/>
    <property type="match status" value="1"/>
</dbReference>
<sequence>MIERYGEGKIGKMKWWLNETDAGRAVKIGGKIAVGTAAAIAAGTLTGGIGLLAAPMVYSLGLKTAVDGGIEAVQYLSKGRNLRLQVEGAKGSLLTNLGEDFRNLDAKLSQGEITQQQYNSQVGTLIRGITEQEKAVIAQEQSKDVWEKKQAKLRAVVSSVAAVGIGMVTGVPLGMQDFDRDGISHAVRFGRHGFNFLYNATEMMGHAGGAVGHTLGHAIDARAYAGLGLAVAGLCLKTASELKSAASRGEITSPDPKYLDLIPQETALARVDPQTGLERMQAPPENPSNPQQPPQAETASPNPLQPERSQEKELPSVKELIENTSIPIDDFKKFISNKEDARKLVGLQETYTRDQFKKAKREFAKSIHPDVNGSSPRCQELFKVVNPLLDQLESNALPNPENSALSSPTNETSNQKIENPDGTTHDSKPEPERKLEQELPELLESKSIMIGDHVIQLSEPYYTIDRLQEELKKVEKVRDAYRGTMPILFDEAERDINTLQKWIERKSKK</sequence>
<dbReference type="Proteomes" id="UP000231162">
    <property type="component" value="Unassembled WGS sequence"/>
</dbReference>
<evidence type="ECO:0000259" key="2">
    <source>
        <dbReference type="PROSITE" id="PS50076"/>
    </source>
</evidence>
<evidence type="ECO:0000313" key="4">
    <source>
        <dbReference type="Proteomes" id="UP000231162"/>
    </source>
</evidence>
<dbReference type="CDD" id="cd06257">
    <property type="entry name" value="DnaJ"/>
    <property type="match status" value="1"/>
</dbReference>
<gene>
    <name evidence="3" type="ORF">COT79_03685</name>
</gene>
<feature type="compositionally biased region" description="Pro residues" evidence="1">
    <location>
        <begin position="284"/>
        <end position="293"/>
    </location>
</feature>
<dbReference type="InterPro" id="IPR036869">
    <property type="entry name" value="J_dom_sf"/>
</dbReference>
<evidence type="ECO:0000256" key="1">
    <source>
        <dbReference type="SAM" id="MobiDB-lite"/>
    </source>
</evidence>
<dbReference type="PROSITE" id="PS50076">
    <property type="entry name" value="DNAJ_2"/>
    <property type="match status" value="1"/>
</dbReference>
<dbReference type="InterPro" id="IPR001623">
    <property type="entry name" value="DnaJ_domain"/>
</dbReference>
<dbReference type="AlphaFoldDB" id="A0A2M6R7T9"/>
<dbReference type="SUPFAM" id="SSF46565">
    <property type="entry name" value="Chaperone J-domain"/>
    <property type="match status" value="1"/>
</dbReference>
<comment type="caution">
    <text evidence="3">The sequence shown here is derived from an EMBL/GenBank/DDBJ whole genome shotgun (WGS) entry which is preliminary data.</text>
</comment>
<reference evidence="4" key="1">
    <citation type="submission" date="2017-09" db="EMBL/GenBank/DDBJ databases">
        <title>Depth-based differentiation of microbial function through sediment-hosted aquifers and enrichment of novel symbionts in the deep terrestrial subsurface.</title>
        <authorList>
            <person name="Probst A.J."/>
            <person name="Ladd B."/>
            <person name="Jarett J.K."/>
            <person name="Geller-Mcgrath D.E."/>
            <person name="Sieber C.M.K."/>
            <person name="Emerson J.B."/>
            <person name="Anantharaman K."/>
            <person name="Thomas B.C."/>
            <person name="Malmstrom R."/>
            <person name="Stieglmeier M."/>
            <person name="Klingl A."/>
            <person name="Woyke T."/>
            <person name="Ryan C.M."/>
            <person name="Banfield J.F."/>
        </authorList>
    </citation>
    <scope>NUCLEOTIDE SEQUENCE [LARGE SCALE GENOMIC DNA]</scope>
</reference>
<evidence type="ECO:0000313" key="3">
    <source>
        <dbReference type="EMBL" id="PIS06603.1"/>
    </source>
</evidence>
<feature type="compositionally biased region" description="Polar residues" evidence="1">
    <location>
        <begin position="393"/>
        <end position="417"/>
    </location>
</feature>